<reference evidence="1" key="1">
    <citation type="journal article" date="2003" name="Science">
        <title>In-depth view of structure, activity, and evolution of rice chromosome 10.</title>
        <authorList>
            <consortium name="Rice Chromosome 10 Sequencing Consortium"/>
        </authorList>
    </citation>
    <scope>NUCLEOTIDE SEQUENCE [LARGE SCALE GENOMIC DNA]</scope>
</reference>
<sequence>MEEEAEAVANERDWLVCGADGWRVGAAAAAVVVTAGATTVG</sequence>
<organism evidence="1">
    <name type="scientific">Oryza sativa subsp. japonica</name>
    <name type="common">Rice</name>
    <dbReference type="NCBI Taxonomy" id="39947"/>
    <lineage>
        <taxon>Eukaryota</taxon>
        <taxon>Viridiplantae</taxon>
        <taxon>Streptophyta</taxon>
        <taxon>Embryophyta</taxon>
        <taxon>Tracheophyta</taxon>
        <taxon>Spermatophyta</taxon>
        <taxon>Magnoliopsida</taxon>
        <taxon>Liliopsida</taxon>
        <taxon>Poales</taxon>
        <taxon>Poaceae</taxon>
        <taxon>BOP clade</taxon>
        <taxon>Oryzoideae</taxon>
        <taxon>Oryzeae</taxon>
        <taxon>Oryzinae</taxon>
        <taxon>Oryza</taxon>
        <taxon>Oryza sativa</taxon>
    </lineage>
</organism>
<gene>
    <name evidence="1" type="ordered locus">LOC_Os10g40802</name>
</gene>
<proteinExistence type="predicted"/>
<name>Q108Z6_ORYSJ</name>
<dbReference type="EMBL" id="DP000086">
    <property type="protein sequence ID" value="ABG66246.1"/>
    <property type="molecule type" value="Genomic_DNA"/>
</dbReference>
<protein>
    <submittedName>
        <fullName evidence="1">Uncharacterized protein</fullName>
    </submittedName>
</protein>
<evidence type="ECO:0000313" key="1">
    <source>
        <dbReference type="EMBL" id="ABG66246.1"/>
    </source>
</evidence>
<reference evidence="1" key="3">
    <citation type="submission" date="2006-07" db="EMBL/GenBank/DDBJ databases">
        <authorList>
            <person name="Buell R."/>
        </authorList>
    </citation>
    <scope>NUCLEOTIDE SEQUENCE</scope>
</reference>
<dbReference type="AlphaFoldDB" id="Q108Z6"/>
<accession>Q108Z6</accession>
<reference evidence="1" key="2">
    <citation type="submission" date="2003-05" db="EMBL/GenBank/DDBJ databases">
        <authorList>
            <person name="Buell C.R."/>
            <person name="Wing R.A."/>
            <person name="McCombie W.R."/>
            <person name="Messing J."/>
            <person name="Yuan Q."/>
            <person name="Ouyang S."/>
        </authorList>
    </citation>
    <scope>NUCLEOTIDE SEQUENCE</scope>
</reference>